<dbReference type="SUPFAM" id="SSF53822">
    <property type="entry name" value="Periplasmic binding protein-like I"/>
    <property type="match status" value="1"/>
</dbReference>
<evidence type="ECO:0000313" key="6">
    <source>
        <dbReference type="Proteomes" id="UP000824633"/>
    </source>
</evidence>
<evidence type="ECO:0000259" key="4">
    <source>
        <dbReference type="PROSITE" id="PS50932"/>
    </source>
</evidence>
<dbReference type="Gene3D" id="1.10.260.40">
    <property type="entry name" value="lambda repressor-like DNA-binding domains"/>
    <property type="match status" value="1"/>
</dbReference>
<dbReference type="InterPro" id="IPR028082">
    <property type="entry name" value="Peripla_BP_I"/>
</dbReference>
<sequence length="352" mass="39272">MNSIDIAKIAGVSRSTVSRVINNYSNVPDETREKVLKVIDEYNYVPQASARMLAGAKNRIIGLFIVDMIERSVGTKNRIASSPYYLEFTSSIIEYASEIGYKVLVHIIHNAKGYKEIKESFYDKTISGGIFIGENNDDLVIKEIINSGYKVVLVDQSLELDEGVYNKCKIVNADNFSGAYNATKYLINLKHTKIAHITGGDVKFSSIERVKGYKQALIDANIPIINNFIVKADFIEESGYHATKRLLSKKNKPTAIFLSNDKMAIASLKAIKEAGLRVPEDISIIGFDDIEAAKYLNPPLTTIRMELAEMAEMAIKGLISSIENDLDFSVNHTIPVKLIERRTCMELKNSTE</sequence>
<dbReference type="PANTHER" id="PTHR30146:SF109">
    <property type="entry name" value="HTH-TYPE TRANSCRIPTIONAL REGULATOR GALS"/>
    <property type="match status" value="1"/>
</dbReference>
<dbReference type="Proteomes" id="UP000824633">
    <property type="component" value="Chromosome"/>
</dbReference>
<dbReference type="PANTHER" id="PTHR30146">
    <property type="entry name" value="LACI-RELATED TRANSCRIPTIONAL REPRESSOR"/>
    <property type="match status" value="1"/>
</dbReference>
<dbReference type="RefSeq" id="WP_224034981.1">
    <property type="nucleotide sequence ID" value="NZ_AP024849.1"/>
</dbReference>
<dbReference type="CDD" id="cd06267">
    <property type="entry name" value="PBP1_LacI_sugar_binding-like"/>
    <property type="match status" value="1"/>
</dbReference>
<evidence type="ECO:0000313" key="5">
    <source>
        <dbReference type="EMBL" id="BCZ48743.1"/>
    </source>
</evidence>
<keyword evidence="6" id="KW-1185">Reference proteome</keyword>
<dbReference type="EMBL" id="AP024849">
    <property type="protein sequence ID" value="BCZ48743.1"/>
    <property type="molecule type" value="Genomic_DNA"/>
</dbReference>
<evidence type="ECO:0000256" key="3">
    <source>
        <dbReference type="ARBA" id="ARBA00023163"/>
    </source>
</evidence>
<dbReference type="SUPFAM" id="SSF47413">
    <property type="entry name" value="lambda repressor-like DNA-binding domains"/>
    <property type="match status" value="1"/>
</dbReference>
<proteinExistence type="predicted"/>
<reference evidence="6" key="1">
    <citation type="submission" date="2021-07" db="EMBL/GenBank/DDBJ databases">
        <title>Complete genome sequencing of a Clostridium isolate.</title>
        <authorList>
            <person name="Ueki A."/>
            <person name="Tonouchi A."/>
        </authorList>
    </citation>
    <scope>NUCLEOTIDE SEQUENCE [LARGE SCALE GENOMIC DNA]</scope>
    <source>
        <strain evidence="6">C5S11</strain>
    </source>
</reference>
<gene>
    <name evidence="5" type="ORF">psyc5s11_48100</name>
</gene>
<protein>
    <submittedName>
        <fullName evidence="5">LacI family transcriptional regulator</fullName>
    </submittedName>
</protein>
<dbReference type="InterPro" id="IPR010982">
    <property type="entry name" value="Lambda_DNA-bd_dom_sf"/>
</dbReference>
<keyword evidence="1" id="KW-0805">Transcription regulation</keyword>
<dbReference type="Gene3D" id="3.40.50.2300">
    <property type="match status" value="2"/>
</dbReference>
<evidence type="ECO:0000256" key="2">
    <source>
        <dbReference type="ARBA" id="ARBA00023125"/>
    </source>
</evidence>
<keyword evidence="2" id="KW-0238">DNA-binding</keyword>
<keyword evidence="3" id="KW-0804">Transcription</keyword>
<organism evidence="5 6">
    <name type="scientific">Clostridium gelidum</name>
    <dbReference type="NCBI Taxonomy" id="704125"/>
    <lineage>
        <taxon>Bacteria</taxon>
        <taxon>Bacillati</taxon>
        <taxon>Bacillota</taxon>
        <taxon>Clostridia</taxon>
        <taxon>Eubacteriales</taxon>
        <taxon>Clostridiaceae</taxon>
        <taxon>Clostridium</taxon>
    </lineage>
</organism>
<feature type="domain" description="HTH lacI-type" evidence="4">
    <location>
        <begin position="1"/>
        <end position="55"/>
    </location>
</feature>
<dbReference type="SMART" id="SM00354">
    <property type="entry name" value="HTH_LACI"/>
    <property type="match status" value="1"/>
</dbReference>
<dbReference type="Pfam" id="PF13377">
    <property type="entry name" value="Peripla_BP_3"/>
    <property type="match status" value="1"/>
</dbReference>
<name>A0ABN6J5Z2_9CLOT</name>
<dbReference type="InterPro" id="IPR046335">
    <property type="entry name" value="LacI/GalR-like_sensor"/>
</dbReference>
<evidence type="ECO:0000256" key="1">
    <source>
        <dbReference type="ARBA" id="ARBA00023015"/>
    </source>
</evidence>
<dbReference type="InterPro" id="IPR000843">
    <property type="entry name" value="HTH_LacI"/>
</dbReference>
<accession>A0ABN6J5Z2</accession>
<dbReference type="PROSITE" id="PS50932">
    <property type="entry name" value="HTH_LACI_2"/>
    <property type="match status" value="1"/>
</dbReference>
<dbReference type="Pfam" id="PF00356">
    <property type="entry name" value="LacI"/>
    <property type="match status" value="1"/>
</dbReference>
<dbReference type="CDD" id="cd01392">
    <property type="entry name" value="HTH_LacI"/>
    <property type="match status" value="1"/>
</dbReference>